<sequence>MFHNIIKQCLAGNTLNIGNDIFLVHFALRLAQQNQAVLYSLVGWGGMTLLGSDNKTARGIYKGFDLTRKRCSSAQNGDKPLTKKDYLILLTVYSLLLGAEISTGGVRYWFFYFYRRVIFQNNMHRH</sequence>
<keyword evidence="1" id="KW-1133">Transmembrane helix</keyword>
<dbReference type="OrthoDB" id="5419315at2759"/>
<feature type="transmembrane region" description="Helical" evidence="1">
    <location>
        <begin position="86"/>
        <end position="110"/>
    </location>
</feature>
<dbReference type="RefSeq" id="XP_038779727.1">
    <property type="nucleotide sequence ID" value="XM_038923799.1"/>
</dbReference>
<keyword evidence="3" id="KW-1185">Reference proteome</keyword>
<organism evidence="2 3">
    <name type="scientific">Eeniella nana</name>
    <name type="common">Yeast</name>
    <name type="synonym">Brettanomyces nanus</name>
    <dbReference type="NCBI Taxonomy" id="13502"/>
    <lineage>
        <taxon>Eukaryota</taxon>
        <taxon>Fungi</taxon>
        <taxon>Dikarya</taxon>
        <taxon>Ascomycota</taxon>
        <taxon>Saccharomycotina</taxon>
        <taxon>Pichiomycetes</taxon>
        <taxon>Pichiales</taxon>
        <taxon>Pichiaceae</taxon>
        <taxon>Brettanomyces</taxon>
    </lineage>
</organism>
<keyword evidence="1" id="KW-0472">Membrane</keyword>
<accession>A0A875S8D0</accession>
<dbReference type="AlphaFoldDB" id="A0A875S8D0"/>
<dbReference type="GeneID" id="62196948"/>
<keyword evidence="1" id="KW-0812">Transmembrane</keyword>
<proteinExistence type="predicted"/>
<evidence type="ECO:0000256" key="1">
    <source>
        <dbReference type="SAM" id="Phobius"/>
    </source>
</evidence>
<reference evidence="2" key="1">
    <citation type="submission" date="2020-10" db="EMBL/GenBank/DDBJ databases">
        <authorList>
            <person name="Roach M.J.R."/>
        </authorList>
    </citation>
    <scope>NUCLEOTIDE SEQUENCE</scope>
    <source>
        <strain evidence="2">CBS 1945</strain>
    </source>
</reference>
<evidence type="ECO:0000313" key="3">
    <source>
        <dbReference type="Proteomes" id="UP000662931"/>
    </source>
</evidence>
<dbReference type="Pfam" id="PF11951">
    <property type="entry name" value="Fungal_trans_2"/>
    <property type="match status" value="1"/>
</dbReference>
<dbReference type="EMBL" id="CP064815">
    <property type="protein sequence ID" value="QPG76162.1"/>
    <property type="molecule type" value="Genomic_DNA"/>
</dbReference>
<evidence type="ECO:0000313" key="2">
    <source>
        <dbReference type="EMBL" id="QPG76162.1"/>
    </source>
</evidence>
<dbReference type="Proteomes" id="UP000662931">
    <property type="component" value="Chromosome 4"/>
</dbReference>
<name>A0A875S8D0_EENNA</name>
<gene>
    <name evidence="2" type="ORF">FOA43_003548</name>
</gene>
<dbReference type="InterPro" id="IPR021858">
    <property type="entry name" value="Fun_TF"/>
</dbReference>
<protein>
    <submittedName>
        <fullName evidence="2">Uncharacterized protein</fullName>
    </submittedName>
</protein>
<dbReference type="KEGG" id="bnn:FOA43_003548"/>